<evidence type="ECO:0000256" key="8">
    <source>
        <dbReference type="ARBA" id="ARBA00023215"/>
    </source>
</evidence>
<evidence type="ECO:0000256" key="4">
    <source>
        <dbReference type="ARBA" id="ARBA00022525"/>
    </source>
</evidence>
<keyword evidence="7 11" id="KW-1015">Disulfide bond</keyword>
<dbReference type="STRING" id="623744.A0A553RLI0"/>
<sequence length="287" mass="31912">MGGAQIPINTPLFHPHEERGRETRRQPDTAITPAPLGSPPLFHLHRWEGFPREVSLTPSDRNNMKMRMDTPFPLVRLITLVLVLCGAAKFTGACSCAPAHPQQAYCSASVVIRAKVTRRAEVVTGSDDYGYQIKMIQYDIKQIKMFKGPDGGIDRLLTGPSSALCGVDLESDGKKDYLITGNMDTNSTLRVNLCDLIVPWESLSITQRRSFGQRYESGCDCRIIQCAMVPCSLSDPLECLWTDWIVEGTVQGTQAQHYSCIQRSDGSCAWYRGAEPPKPDFMDIEDP</sequence>
<evidence type="ECO:0000256" key="7">
    <source>
        <dbReference type="ARBA" id="ARBA00023157"/>
    </source>
</evidence>
<accession>A0A553RLI0</accession>
<comment type="caution">
    <text evidence="14">The sequence shown here is derived from an EMBL/GenBank/DDBJ whole genome shotgun (WGS) entry which is preliminary data.</text>
</comment>
<keyword evidence="10" id="KW-0479">Metal-binding</keyword>
<keyword evidence="15" id="KW-1185">Reference proteome</keyword>
<dbReference type="OrthoDB" id="6041373at2759"/>
<dbReference type="GO" id="GO:0046872">
    <property type="term" value="F:metal ion binding"/>
    <property type="evidence" value="ECO:0007669"/>
    <property type="project" value="UniProtKB-KW"/>
</dbReference>
<dbReference type="InterPro" id="IPR001820">
    <property type="entry name" value="TIMP"/>
</dbReference>
<dbReference type="SMART" id="SM00206">
    <property type="entry name" value="NTR"/>
    <property type="match status" value="1"/>
</dbReference>
<organism evidence="14 15">
    <name type="scientific">Danionella cerebrum</name>
    <dbReference type="NCBI Taxonomy" id="2873325"/>
    <lineage>
        <taxon>Eukaryota</taxon>
        <taxon>Metazoa</taxon>
        <taxon>Chordata</taxon>
        <taxon>Craniata</taxon>
        <taxon>Vertebrata</taxon>
        <taxon>Euteleostomi</taxon>
        <taxon>Actinopterygii</taxon>
        <taxon>Neopterygii</taxon>
        <taxon>Teleostei</taxon>
        <taxon>Ostariophysi</taxon>
        <taxon>Cypriniformes</taxon>
        <taxon>Danionidae</taxon>
        <taxon>Danioninae</taxon>
        <taxon>Danionella</taxon>
    </lineage>
</organism>
<evidence type="ECO:0000256" key="11">
    <source>
        <dbReference type="PIRSR" id="PIRSR601820-3"/>
    </source>
</evidence>
<dbReference type="PANTHER" id="PTHR11844:SF24">
    <property type="entry name" value="METALLOPROTEINASE INHIBITOR 2"/>
    <property type="match status" value="1"/>
</dbReference>
<dbReference type="InterPro" id="IPR008993">
    <property type="entry name" value="TIMP-like_OB-fold"/>
</dbReference>
<dbReference type="InterPro" id="IPR001134">
    <property type="entry name" value="Netrin_domain"/>
</dbReference>
<protein>
    <recommendedName>
        <fullName evidence="3">Metalloproteinase inhibitor 2</fullName>
    </recommendedName>
    <alternativeName>
        <fullName evidence="9">Tissue inhibitor of metalloproteinases 2</fullName>
    </alternativeName>
</protein>
<evidence type="ECO:0000313" key="15">
    <source>
        <dbReference type="Proteomes" id="UP000316079"/>
    </source>
</evidence>
<dbReference type="Pfam" id="PF00965">
    <property type="entry name" value="TIMP"/>
    <property type="match status" value="1"/>
</dbReference>
<dbReference type="GO" id="GO:0051045">
    <property type="term" value="P:negative regulation of membrane protein ectodomain proteolysis"/>
    <property type="evidence" value="ECO:0007669"/>
    <property type="project" value="TreeGrafter"/>
</dbReference>
<evidence type="ECO:0000313" key="14">
    <source>
        <dbReference type="EMBL" id="TRZ03039.1"/>
    </source>
</evidence>
<dbReference type="PROSITE" id="PS50189">
    <property type="entry name" value="NTR"/>
    <property type="match status" value="1"/>
</dbReference>
<reference evidence="14 15" key="1">
    <citation type="journal article" date="2019" name="Sci. Data">
        <title>Hybrid genome assembly and annotation of Danionella translucida.</title>
        <authorList>
            <person name="Kadobianskyi M."/>
            <person name="Schulze L."/>
            <person name="Schuelke M."/>
            <person name="Judkewitz B."/>
        </authorList>
    </citation>
    <scope>NUCLEOTIDE SEQUENCE [LARGE SCALE GENOMIC DNA]</scope>
    <source>
        <strain evidence="14 15">Bolton</strain>
    </source>
</reference>
<keyword evidence="8" id="KW-0481">Metalloenzyme inhibitor</keyword>
<dbReference type="Gene3D" id="3.90.370.10">
    <property type="entry name" value="Tissue inhibitor of metalloproteinase-1. Chain B, domain 1"/>
    <property type="match status" value="1"/>
</dbReference>
<dbReference type="GO" id="GO:0031012">
    <property type="term" value="C:extracellular matrix"/>
    <property type="evidence" value="ECO:0007669"/>
    <property type="project" value="TreeGrafter"/>
</dbReference>
<comment type="subcellular location">
    <subcellularLocation>
        <location evidence="1">Secreted</location>
    </subcellularLocation>
</comment>
<dbReference type="GO" id="GO:0008191">
    <property type="term" value="F:metalloendopeptidase inhibitor activity"/>
    <property type="evidence" value="ECO:0007669"/>
    <property type="project" value="InterPro"/>
</dbReference>
<evidence type="ECO:0000256" key="6">
    <source>
        <dbReference type="ARBA" id="ARBA00022690"/>
    </source>
</evidence>
<dbReference type="InterPro" id="IPR027465">
    <property type="entry name" value="TIMP_C"/>
</dbReference>
<dbReference type="FunFam" id="3.90.370.10:FF:000001">
    <property type="entry name" value="Metalloproteinase inhibitor 3"/>
    <property type="match status" value="1"/>
</dbReference>
<name>A0A553RLI0_9TELE</name>
<evidence type="ECO:0000256" key="1">
    <source>
        <dbReference type="ARBA" id="ARBA00004613"/>
    </source>
</evidence>
<dbReference type="SUPFAM" id="SSF50242">
    <property type="entry name" value="TIMP-like"/>
    <property type="match status" value="1"/>
</dbReference>
<comment type="similarity">
    <text evidence="2">Belongs to the protease inhibitor I35 (TIMP) family.</text>
</comment>
<feature type="compositionally biased region" description="Basic and acidic residues" evidence="12">
    <location>
        <begin position="14"/>
        <end position="27"/>
    </location>
</feature>
<keyword evidence="5" id="KW-0483">Metalloprotease inhibitor</keyword>
<dbReference type="GO" id="GO:0034097">
    <property type="term" value="P:response to cytokine"/>
    <property type="evidence" value="ECO:0007669"/>
    <property type="project" value="TreeGrafter"/>
</dbReference>
<feature type="disulfide bond" evidence="11">
    <location>
        <begin position="221"/>
        <end position="268"/>
    </location>
</feature>
<feature type="disulfide bond" evidence="11">
    <location>
        <begin position="94"/>
        <end position="165"/>
    </location>
</feature>
<dbReference type="GO" id="GO:0005615">
    <property type="term" value="C:extracellular space"/>
    <property type="evidence" value="ECO:0007669"/>
    <property type="project" value="TreeGrafter"/>
</dbReference>
<feature type="binding site" evidence="10">
    <location>
        <position position="94"/>
    </location>
    <ligand>
        <name>Zn(2+)</name>
        <dbReference type="ChEBI" id="CHEBI:29105"/>
        <note>ligand shared with metalloproteinase partner</note>
    </ligand>
</feature>
<keyword evidence="6" id="KW-0646">Protease inhibitor</keyword>
<gene>
    <name evidence="14" type="ORF">DNTS_028680</name>
</gene>
<evidence type="ECO:0000259" key="13">
    <source>
        <dbReference type="PROSITE" id="PS50189"/>
    </source>
</evidence>
<evidence type="ECO:0000256" key="5">
    <source>
        <dbReference type="ARBA" id="ARBA00022608"/>
    </source>
</evidence>
<dbReference type="AlphaFoldDB" id="A0A553RLI0"/>
<feature type="disulfide bond" evidence="11">
    <location>
        <begin position="106"/>
        <end position="219"/>
    </location>
</feature>
<feature type="region of interest" description="Disordered" evidence="12">
    <location>
        <begin position="1"/>
        <end position="38"/>
    </location>
</feature>
<dbReference type="Proteomes" id="UP000316079">
    <property type="component" value="Unassembled WGS sequence"/>
</dbReference>
<evidence type="ECO:0000256" key="2">
    <source>
        <dbReference type="ARBA" id="ARBA00011027"/>
    </source>
</evidence>
<evidence type="ECO:0000256" key="10">
    <source>
        <dbReference type="PIRSR" id="PIRSR601820-1"/>
    </source>
</evidence>
<proteinExistence type="inferred from homology"/>
<dbReference type="Gene3D" id="2.40.50.120">
    <property type="match status" value="1"/>
</dbReference>
<evidence type="ECO:0000256" key="12">
    <source>
        <dbReference type="SAM" id="MobiDB-lite"/>
    </source>
</evidence>
<dbReference type="PANTHER" id="PTHR11844">
    <property type="entry name" value="METALLOPROTEASE INHIBITOR"/>
    <property type="match status" value="1"/>
</dbReference>
<feature type="disulfide bond" evidence="11">
    <location>
        <begin position="226"/>
        <end position="231"/>
    </location>
</feature>
<dbReference type="EMBL" id="SRMA01016125">
    <property type="protein sequence ID" value="TRZ03039.1"/>
    <property type="molecule type" value="Genomic_DNA"/>
</dbReference>
<feature type="disulfide bond" evidence="11">
    <location>
        <begin position="239"/>
        <end position="260"/>
    </location>
</feature>
<keyword evidence="10" id="KW-0862">Zinc</keyword>
<dbReference type="GO" id="GO:0002020">
    <property type="term" value="F:protease binding"/>
    <property type="evidence" value="ECO:0007669"/>
    <property type="project" value="TreeGrafter"/>
</dbReference>
<dbReference type="GO" id="GO:0009725">
    <property type="term" value="P:response to hormone"/>
    <property type="evidence" value="ECO:0007669"/>
    <property type="project" value="TreeGrafter"/>
</dbReference>
<feature type="domain" description="NTR" evidence="13">
    <location>
        <begin position="94"/>
        <end position="219"/>
    </location>
</feature>
<evidence type="ECO:0000256" key="9">
    <source>
        <dbReference type="ARBA" id="ARBA00030102"/>
    </source>
</evidence>
<feature type="disulfide bond" evidence="11">
    <location>
        <begin position="96"/>
        <end position="194"/>
    </location>
</feature>
<evidence type="ECO:0000256" key="3">
    <source>
        <dbReference type="ARBA" id="ARBA00013520"/>
    </source>
</evidence>
<keyword evidence="4" id="KW-0964">Secreted</keyword>